<accession>A0AAN8AYP4</accession>
<dbReference type="PROSITE" id="PS50118">
    <property type="entry name" value="HMG_BOX_2"/>
    <property type="match status" value="1"/>
</dbReference>
<keyword evidence="13" id="KW-1185">Reference proteome</keyword>
<dbReference type="SMART" id="SM00398">
    <property type="entry name" value="HMG"/>
    <property type="match status" value="1"/>
</dbReference>
<feature type="domain" description="HMG box" evidence="11">
    <location>
        <begin position="130"/>
        <end position="198"/>
    </location>
</feature>
<comment type="caution">
    <text evidence="12">The sequence shown here is derived from an EMBL/GenBank/DDBJ whole genome shotgun (WGS) entry which is preliminary data.</text>
</comment>
<dbReference type="InterPro" id="IPR036910">
    <property type="entry name" value="HMG_box_dom_sf"/>
</dbReference>
<evidence type="ECO:0000256" key="8">
    <source>
        <dbReference type="ARBA" id="ARBA00080131"/>
    </source>
</evidence>
<name>A0AAN8AYP4_ELEMC</name>
<dbReference type="FunFam" id="1.10.30.10:FF:000028">
    <property type="entry name" value="WD repeat and HMG-box DNA-binding protein 1"/>
    <property type="match status" value="1"/>
</dbReference>
<comment type="function">
    <text evidence="6">Core replisome component that acts as a replication initiation factor. Binds directly to the CMG complex and functions as a hub to recruit additional proteins to the replication fork.</text>
</comment>
<feature type="region of interest" description="Disordered" evidence="10">
    <location>
        <begin position="163"/>
        <end position="238"/>
    </location>
</feature>
<dbReference type="GO" id="GO:0005654">
    <property type="term" value="C:nucleoplasm"/>
    <property type="evidence" value="ECO:0007669"/>
    <property type="project" value="UniProtKB-SubCell"/>
</dbReference>
<keyword evidence="4 9" id="KW-0238">DNA-binding</keyword>
<comment type="subcellular location">
    <subcellularLocation>
        <location evidence="1">Nucleus</location>
        <location evidence="1">Nucleoplasm</location>
    </subcellularLocation>
</comment>
<evidence type="ECO:0000256" key="3">
    <source>
        <dbReference type="ARBA" id="ARBA00022737"/>
    </source>
</evidence>
<evidence type="ECO:0000256" key="10">
    <source>
        <dbReference type="SAM" id="MobiDB-lite"/>
    </source>
</evidence>
<dbReference type="Proteomes" id="UP001346869">
    <property type="component" value="Unassembled WGS sequence"/>
</dbReference>
<evidence type="ECO:0000256" key="6">
    <source>
        <dbReference type="ARBA" id="ARBA00056293"/>
    </source>
</evidence>
<organism evidence="12 13">
    <name type="scientific">Eleginops maclovinus</name>
    <name type="common">Patagonian blennie</name>
    <name type="synonym">Eleginus maclovinus</name>
    <dbReference type="NCBI Taxonomy" id="56733"/>
    <lineage>
        <taxon>Eukaryota</taxon>
        <taxon>Metazoa</taxon>
        <taxon>Chordata</taxon>
        <taxon>Craniata</taxon>
        <taxon>Vertebrata</taxon>
        <taxon>Euteleostomi</taxon>
        <taxon>Actinopterygii</taxon>
        <taxon>Neopterygii</taxon>
        <taxon>Teleostei</taxon>
        <taxon>Neoteleostei</taxon>
        <taxon>Acanthomorphata</taxon>
        <taxon>Eupercaria</taxon>
        <taxon>Perciformes</taxon>
        <taxon>Notothenioidei</taxon>
        <taxon>Eleginopidae</taxon>
        <taxon>Eleginops</taxon>
    </lineage>
</organism>
<dbReference type="GO" id="GO:0000278">
    <property type="term" value="P:mitotic cell cycle"/>
    <property type="evidence" value="ECO:0007669"/>
    <property type="project" value="TreeGrafter"/>
</dbReference>
<feature type="compositionally biased region" description="Polar residues" evidence="10">
    <location>
        <begin position="84"/>
        <end position="106"/>
    </location>
</feature>
<keyword evidence="2" id="KW-0853">WD repeat</keyword>
<evidence type="ECO:0000256" key="9">
    <source>
        <dbReference type="PROSITE-ProRule" id="PRU00267"/>
    </source>
</evidence>
<keyword evidence="3" id="KW-0677">Repeat</keyword>
<sequence>MNPFAKDAVSPVKITLTPTNKVGRANPFKVLGSGKPSSASSQPRVTNILDNMTASRKLSPLSGPAGKQNKNPVLKPLAPRPKTKTQSTLLQMSGTKASNKKTQVNTLPAADTHKQPEAPPPASPADNTENKRPKTGFQFWLEENRKSITADHPDHEETDIIKEAMGRFRTLSTEERLSWTERAKNGDTADLKKRKRAEGGAEGAETEKGQAEADENSAKKKKSLDPSSKLSAFAFNKN</sequence>
<evidence type="ECO:0000259" key="11">
    <source>
        <dbReference type="PROSITE" id="PS50118"/>
    </source>
</evidence>
<dbReference type="AlphaFoldDB" id="A0AAN8AYP4"/>
<dbReference type="GO" id="GO:0006261">
    <property type="term" value="P:DNA-templated DNA replication"/>
    <property type="evidence" value="ECO:0007669"/>
    <property type="project" value="InterPro"/>
</dbReference>
<dbReference type="Pfam" id="PF24815">
    <property type="entry name" value="HMG_WDHD1"/>
    <property type="match status" value="1"/>
</dbReference>
<dbReference type="PANTHER" id="PTHR19932">
    <property type="entry name" value="WD REPEAT AND HMG-BOX DNA BINDING PROTEIN"/>
    <property type="match status" value="1"/>
</dbReference>
<evidence type="ECO:0000313" key="12">
    <source>
        <dbReference type="EMBL" id="KAK5874388.1"/>
    </source>
</evidence>
<proteinExistence type="predicted"/>
<dbReference type="GO" id="GO:0006281">
    <property type="term" value="P:DNA repair"/>
    <property type="evidence" value="ECO:0007669"/>
    <property type="project" value="TreeGrafter"/>
</dbReference>
<dbReference type="SUPFAM" id="SSF47095">
    <property type="entry name" value="HMG-box"/>
    <property type="match status" value="1"/>
</dbReference>
<feature type="compositionally biased region" description="Polar residues" evidence="10">
    <location>
        <begin position="35"/>
        <end position="56"/>
    </location>
</feature>
<protein>
    <recommendedName>
        <fullName evidence="7">WD repeat and HMG-box DNA-binding protein 1</fullName>
    </recommendedName>
    <alternativeName>
        <fullName evidence="8">Acidic nucleoplasmic DNA-binding protein 1</fullName>
    </alternativeName>
</protein>
<evidence type="ECO:0000256" key="2">
    <source>
        <dbReference type="ARBA" id="ARBA00022574"/>
    </source>
</evidence>
<dbReference type="PANTHER" id="PTHR19932:SF10">
    <property type="entry name" value="WD REPEAT AND HMG-BOX DNA-BINDING PROTEIN 1"/>
    <property type="match status" value="1"/>
</dbReference>
<evidence type="ECO:0000313" key="13">
    <source>
        <dbReference type="Proteomes" id="UP001346869"/>
    </source>
</evidence>
<evidence type="ECO:0000256" key="7">
    <source>
        <dbReference type="ARBA" id="ARBA00069769"/>
    </source>
</evidence>
<dbReference type="EMBL" id="JAUZQC010000003">
    <property type="protein sequence ID" value="KAK5874388.1"/>
    <property type="molecule type" value="Genomic_DNA"/>
</dbReference>
<feature type="compositionally biased region" description="Basic and acidic residues" evidence="10">
    <location>
        <begin position="163"/>
        <end position="191"/>
    </location>
</feature>
<reference evidence="12 13" key="1">
    <citation type="journal article" date="2023" name="Genes (Basel)">
        <title>Chromosome-Level Genome Assembly and Circadian Gene Repertoire of the Patagonia Blennie Eleginops maclovinus-The Closest Ancestral Proxy of Antarctic Cryonotothenioids.</title>
        <authorList>
            <person name="Cheng C.C."/>
            <person name="Rivera-Colon A.G."/>
            <person name="Minhas B.F."/>
            <person name="Wilson L."/>
            <person name="Rayamajhi N."/>
            <person name="Vargas-Chacoff L."/>
            <person name="Catchen J.M."/>
        </authorList>
    </citation>
    <scope>NUCLEOTIDE SEQUENCE [LARGE SCALE GENOMIC DNA]</scope>
    <source>
        <strain evidence="12">JMC-PN-2008</strain>
    </source>
</reference>
<keyword evidence="5 9" id="KW-0539">Nucleus</keyword>
<feature type="region of interest" description="Disordered" evidence="10">
    <location>
        <begin position="19"/>
        <end position="138"/>
    </location>
</feature>
<evidence type="ECO:0000256" key="5">
    <source>
        <dbReference type="ARBA" id="ARBA00023242"/>
    </source>
</evidence>
<dbReference type="Gene3D" id="1.10.30.10">
    <property type="entry name" value="High mobility group box domain"/>
    <property type="match status" value="1"/>
</dbReference>
<dbReference type="CDD" id="cd21993">
    <property type="entry name" value="HMG-box_WDHD1"/>
    <property type="match status" value="1"/>
</dbReference>
<dbReference type="GO" id="GO:0043596">
    <property type="term" value="C:nuclear replication fork"/>
    <property type="evidence" value="ECO:0007669"/>
    <property type="project" value="TreeGrafter"/>
</dbReference>
<dbReference type="InterPro" id="IPR055339">
    <property type="entry name" value="HMG-box_WDHD1"/>
</dbReference>
<dbReference type="InterPro" id="IPR009071">
    <property type="entry name" value="HMG_box_dom"/>
</dbReference>
<feature type="DNA-binding region" description="HMG box" evidence="9">
    <location>
        <begin position="130"/>
        <end position="198"/>
    </location>
</feature>
<reference evidence="12 13" key="2">
    <citation type="journal article" date="2023" name="Mol. Biol. Evol.">
        <title>Genomics of Secondarily Temperate Adaptation in the Only Non-Antarctic Icefish.</title>
        <authorList>
            <person name="Rivera-Colon A.G."/>
            <person name="Rayamajhi N."/>
            <person name="Minhas B.F."/>
            <person name="Madrigal G."/>
            <person name="Bilyk K.T."/>
            <person name="Yoon V."/>
            <person name="Hune M."/>
            <person name="Gregory S."/>
            <person name="Cheng C.H.C."/>
            <person name="Catchen J.M."/>
        </authorList>
    </citation>
    <scope>NUCLEOTIDE SEQUENCE [LARGE SCALE GENOMIC DNA]</scope>
    <source>
        <strain evidence="12">JMC-PN-2008</strain>
    </source>
</reference>
<evidence type="ECO:0000256" key="1">
    <source>
        <dbReference type="ARBA" id="ARBA00004642"/>
    </source>
</evidence>
<dbReference type="GO" id="GO:0003677">
    <property type="term" value="F:DNA binding"/>
    <property type="evidence" value="ECO:0007669"/>
    <property type="project" value="UniProtKB-UniRule"/>
</dbReference>
<gene>
    <name evidence="12" type="ORF">PBY51_019335</name>
</gene>
<dbReference type="GO" id="GO:0003682">
    <property type="term" value="F:chromatin binding"/>
    <property type="evidence" value="ECO:0007669"/>
    <property type="project" value="TreeGrafter"/>
</dbReference>
<evidence type="ECO:0000256" key="4">
    <source>
        <dbReference type="ARBA" id="ARBA00023125"/>
    </source>
</evidence>